<reference evidence="2 3" key="1">
    <citation type="submission" date="2024-08" db="EMBL/GenBank/DDBJ databases">
        <authorList>
            <person name="Will J Nash"/>
            <person name="Angela Man"/>
            <person name="Seanna McTaggart"/>
            <person name="Kendall Baker"/>
            <person name="Tom Barker"/>
            <person name="Leah Catchpole"/>
            <person name="Alex Durrant"/>
            <person name="Karim Gharbi"/>
            <person name="Naomi Irish"/>
            <person name="Gemy Kaithakottil"/>
            <person name="Debby Ku"/>
            <person name="Aaliyah Providence"/>
            <person name="Felix Shaw"/>
            <person name="David Swarbreck"/>
            <person name="Chris Watkins"/>
            <person name="Ann M. McCartney"/>
            <person name="Giulio Formenti"/>
            <person name="Alice Mouton"/>
            <person name="Noel Vella"/>
            <person name="Bjorn M von Reumont"/>
            <person name="Adriana Vella"/>
            <person name="Wilfried Haerty"/>
        </authorList>
    </citation>
    <scope>NUCLEOTIDE SEQUENCE [LARGE SCALE GENOMIC DNA]</scope>
</reference>
<feature type="region of interest" description="Disordered" evidence="1">
    <location>
        <begin position="61"/>
        <end position="91"/>
    </location>
</feature>
<name>A0ABP1NE52_XYLVO</name>
<sequence>MVAMHSWIEPSRVEKEVFEFSRFPRRRKKIVKVVVENLIKTREWKPAIHLDNRYRLMRNEPMLDADGKETDQIGEDDSAPPSLEEAARVKD</sequence>
<evidence type="ECO:0000313" key="2">
    <source>
        <dbReference type="EMBL" id="CAL7939266.1"/>
    </source>
</evidence>
<protein>
    <submittedName>
        <fullName evidence="2">Uncharacterized protein</fullName>
    </submittedName>
</protein>
<organism evidence="2 3">
    <name type="scientific">Xylocopa violacea</name>
    <name type="common">Violet carpenter bee</name>
    <name type="synonym">Apis violacea</name>
    <dbReference type="NCBI Taxonomy" id="135666"/>
    <lineage>
        <taxon>Eukaryota</taxon>
        <taxon>Metazoa</taxon>
        <taxon>Ecdysozoa</taxon>
        <taxon>Arthropoda</taxon>
        <taxon>Hexapoda</taxon>
        <taxon>Insecta</taxon>
        <taxon>Pterygota</taxon>
        <taxon>Neoptera</taxon>
        <taxon>Endopterygota</taxon>
        <taxon>Hymenoptera</taxon>
        <taxon>Apocrita</taxon>
        <taxon>Aculeata</taxon>
        <taxon>Apoidea</taxon>
        <taxon>Anthophila</taxon>
        <taxon>Apidae</taxon>
        <taxon>Xylocopa</taxon>
        <taxon>Xylocopa</taxon>
    </lineage>
</organism>
<dbReference type="Proteomes" id="UP001642520">
    <property type="component" value="Unassembled WGS sequence"/>
</dbReference>
<accession>A0ABP1NE52</accession>
<gene>
    <name evidence="2" type="ORF">XYLVIOL_LOCUS3773</name>
</gene>
<evidence type="ECO:0000256" key="1">
    <source>
        <dbReference type="SAM" id="MobiDB-lite"/>
    </source>
</evidence>
<proteinExistence type="predicted"/>
<comment type="caution">
    <text evidence="2">The sequence shown here is derived from an EMBL/GenBank/DDBJ whole genome shotgun (WGS) entry which is preliminary data.</text>
</comment>
<dbReference type="EMBL" id="CAXAJV020001289">
    <property type="protein sequence ID" value="CAL7939266.1"/>
    <property type="molecule type" value="Genomic_DNA"/>
</dbReference>
<keyword evidence="3" id="KW-1185">Reference proteome</keyword>
<evidence type="ECO:0000313" key="3">
    <source>
        <dbReference type="Proteomes" id="UP001642520"/>
    </source>
</evidence>